<proteinExistence type="predicted"/>
<dbReference type="EMBL" id="QNVY02000001">
    <property type="protein sequence ID" value="RYJ53565.1"/>
    <property type="molecule type" value="Genomic_DNA"/>
</dbReference>
<dbReference type="PANTHER" id="PTHR42887:SF2">
    <property type="entry name" value="OS12G0638800 PROTEIN"/>
    <property type="match status" value="1"/>
</dbReference>
<dbReference type="NCBIfam" id="TIGR00275">
    <property type="entry name" value="aminoacetone oxidase family FAD-binding enzyme"/>
    <property type="match status" value="1"/>
</dbReference>
<dbReference type="Gene3D" id="2.40.30.10">
    <property type="entry name" value="Translation factors"/>
    <property type="match status" value="1"/>
</dbReference>
<evidence type="ECO:0000313" key="6">
    <source>
        <dbReference type="EMBL" id="RYJ53565.1"/>
    </source>
</evidence>
<dbReference type="Gene3D" id="3.50.50.60">
    <property type="entry name" value="FAD/NAD(P)-binding domain"/>
    <property type="match status" value="1"/>
</dbReference>
<dbReference type="RefSeq" id="WP_113664441.1">
    <property type="nucleotide sequence ID" value="NZ_QNVY02000001.1"/>
</dbReference>
<feature type="domain" description="RsdA/BaiN/AoA(So)-like insert" evidence="5">
    <location>
        <begin position="191"/>
        <end position="351"/>
    </location>
</feature>
<dbReference type="AlphaFoldDB" id="A0A482TL91"/>
<organism evidence="6 7">
    <name type="scientific">Flavobacterium petrolei</name>
    <dbReference type="NCBI Taxonomy" id="2259594"/>
    <lineage>
        <taxon>Bacteria</taxon>
        <taxon>Pseudomonadati</taxon>
        <taxon>Bacteroidota</taxon>
        <taxon>Flavobacteriia</taxon>
        <taxon>Flavobacteriales</taxon>
        <taxon>Flavobacteriaceae</taxon>
        <taxon>Flavobacterium</taxon>
    </lineage>
</organism>
<dbReference type="PRINTS" id="PR00411">
    <property type="entry name" value="PNDRDTASEI"/>
</dbReference>
<keyword evidence="7" id="KW-1185">Reference proteome</keyword>
<gene>
    <name evidence="6" type="ORF">DR871_005825</name>
</gene>
<dbReference type="Gene3D" id="1.10.8.260">
    <property type="entry name" value="HI0933 insert domain-like"/>
    <property type="match status" value="1"/>
</dbReference>
<reference evidence="6 7" key="1">
    <citation type="submission" date="2019-01" db="EMBL/GenBank/DDBJ databases">
        <title>Flavobacterium sp. nov. isolated from arctic soil.</title>
        <authorList>
            <person name="Kim D.-U."/>
        </authorList>
    </citation>
    <scope>NUCLEOTIDE SEQUENCE [LARGE SCALE GENOMIC DNA]</scope>
    <source>
        <strain evidence="6 7">Kopri-42</strain>
    </source>
</reference>
<evidence type="ECO:0000256" key="3">
    <source>
        <dbReference type="ARBA" id="ARBA00022827"/>
    </source>
</evidence>
<dbReference type="PRINTS" id="PR00368">
    <property type="entry name" value="FADPNR"/>
</dbReference>
<feature type="domain" description="RsdA/BaiN/AoA(So)-like Rossmann fold-like" evidence="4">
    <location>
        <begin position="6"/>
        <end position="404"/>
    </location>
</feature>
<comment type="cofactor">
    <cofactor evidence="1">
        <name>FAD</name>
        <dbReference type="ChEBI" id="CHEBI:57692"/>
    </cofactor>
</comment>
<dbReference type="OrthoDB" id="9773233at2"/>
<dbReference type="InterPro" id="IPR036188">
    <property type="entry name" value="FAD/NAD-bd_sf"/>
</dbReference>
<evidence type="ECO:0000256" key="2">
    <source>
        <dbReference type="ARBA" id="ARBA00022630"/>
    </source>
</evidence>
<dbReference type="PANTHER" id="PTHR42887">
    <property type="entry name" value="OS12G0638800 PROTEIN"/>
    <property type="match status" value="1"/>
</dbReference>
<evidence type="ECO:0000313" key="7">
    <source>
        <dbReference type="Proteomes" id="UP000253235"/>
    </source>
</evidence>
<dbReference type="Pfam" id="PF03486">
    <property type="entry name" value="HI0933_like"/>
    <property type="match status" value="1"/>
</dbReference>
<dbReference type="Proteomes" id="UP000253235">
    <property type="component" value="Unassembled WGS sequence"/>
</dbReference>
<evidence type="ECO:0000256" key="1">
    <source>
        <dbReference type="ARBA" id="ARBA00001974"/>
    </source>
</evidence>
<comment type="caution">
    <text evidence="6">The sequence shown here is derived from an EMBL/GenBank/DDBJ whole genome shotgun (WGS) entry which is preliminary data.</text>
</comment>
<keyword evidence="3" id="KW-0274">FAD</keyword>
<dbReference type="Pfam" id="PF22780">
    <property type="entry name" value="HI0933_like_1st"/>
    <property type="match status" value="1"/>
</dbReference>
<dbReference type="InterPro" id="IPR057661">
    <property type="entry name" value="RsdA/BaiN/AoA(So)_Rossmann"/>
</dbReference>
<dbReference type="SUPFAM" id="SSF160996">
    <property type="entry name" value="HI0933 insert domain-like"/>
    <property type="match status" value="1"/>
</dbReference>
<dbReference type="InterPro" id="IPR004792">
    <property type="entry name" value="BaiN-like"/>
</dbReference>
<name>A0A482TL91_9FLAO</name>
<dbReference type="SUPFAM" id="SSF51905">
    <property type="entry name" value="FAD/NAD(P)-binding domain"/>
    <property type="match status" value="1"/>
</dbReference>
<sequence>MNQNFDIIIVGGGAAGFFTAINIVEKNPKLKVAILERGAEVLQKVRISGGGRCNVTHACFEPNELVKFYPRGEKELRGPFHQFSSGDTIEWFEKHGVELKIEADGRMFPVSNSSQTIIDCFLKATQKLGIAVLTGQSVQSIFNPEVSGENFWKIETQTESYLTEKLILATGSNPKVWEMLQNFGHAVVSPVPSLFTFNIKDSRIKELPGVAAQVTVKVKDTKLTSTGPLLITHWGMSGPAILKLSAWGARILHDKNYQFTIYVNWFNDADKEDVEKKLKELKQEHAKKSVSKKSPFELTNRLWESLVLASGIEAETKWADLSKIQLQNLANQLTNGTFQVNGKSTFKEEFVTAGGIDLKEINFKTMESKLHKNLYFAGEIVNIDAITGGFNFQNAWTSGFIVASAI</sequence>
<evidence type="ECO:0000259" key="5">
    <source>
        <dbReference type="Pfam" id="PF22780"/>
    </source>
</evidence>
<keyword evidence="2" id="KW-0285">Flavoprotein</keyword>
<protein>
    <submittedName>
        <fullName evidence="6">NAD(P)/FAD-dependent oxidoreductase</fullName>
    </submittedName>
</protein>
<dbReference type="InterPro" id="IPR055178">
    <property type="entry name" value="RsdA/BaiN/AoA(So)-like_dom"/>
</dbReference>
<accession>A0A482TL91</accession>
<evidence type="ECO:0000259" key="4">
    <source>
        <dbReference type="Pfam" id="PF03486"/>
    </source>
</evidence>
<dbReference type="InterPro" id="IPR023166">
    <property type="entry name" value="BaiN-like_dom_sf"/>
</dbReference>